<keyword evidence="2" id="KW-1185">Reference proteome</keyword>
<dbReference type="Proteomes" id="UP000265520">
    <property type="component" value="Unassembled WGS sequence"/>
</dbReference>
<protein>
    <submittedName>
        <fullName evidence="1">Uncharacterized protein</fullName>
    </submittedName>
</protein>
<evidence type="ECO:0000313" key="2">
    <source>
        <dbReference type="Proteomes" id="UP000265520"/>
    </source>
</evidence>
<dbReference type="AlphaFoldDB" id="A0A392MHW2"/>
<dbReference type="EMBL" id="LXQA010010945">
    <property type="protein sequence ID" value="MCH86783.1"/>
    <property type="molecule type" value="Genomic_DNA"/>
</dbReference>
<organism evidence="1 2">
    <name type="scientific">Trifolium medium</name>
    <dbReference type="NCBI Taxonomy" id="97028"/>
    <lineage>
        <taxon>Eukaryota</taxon>
        <taxon>Viridiplantae</taxon>
        <taxon>Streptophyta</taxon>
        <taxon>Embryophyta</taxon>
        <taxon>Tracheophyta</taxon>
        <taxon>Spermatophyta</taxon>
        <taxon>Magnoliopsida</taxon>
        <taxon>eudicotyledons</taxon>
        <taxon>Gunneridae</taxon>
        <taxon>Pentapetalae</taxon>
        <taxon>rosids</taxon>
        <taxon>fabids</taxon>
        <taxon>Fabales</taxon>
        <taxon>Fabaceae</taxon>
        <taxon>Papilionoideae</taxon>
        <taxon>50 kb inversion clade</taxon>
        <taxon>NPAAA clade</taxon>
        <taxon>Hologalegina</taxon>
        <taxon>IRL clade</taxon>
        <taxon>Trifolieae</taxon>
        <taxon>Trifolium</taxon>
    </lineage>
</organism>
<comment type="caution">
    <text evidence="1">The sequence shown here is derived from an EMBL/GenBank/DDBJ whole genome shotgun (WGS) entry which is preliminary data.</text>
</comment>
<proteinExistence type="predicted"/>
<gene>
    <name evidence="1" type="ORF">A2U01_0007643</name>
</gene>
<evidence type="ECO:0000313" key="1">
    <source>
        <dbReference type="EMBL" id="MCH86783.1"/>
    </source>
</evidence>
<reference evidence="1 2" key="1">
    <citation type="journal article" date="2018" name="Front. Plant Sci.">
        <title>Red Clover (Trifolium pratense) and Zigzag Clover (T. medium) - A Picture of Genomic Similarities and Differences.</title>
        <authorList>
            <person name="Dluhosova J."/>
            <person name="Istvanek J."/>
            <person name="Nedelnik J."/>
            <person name="Repkova J."/>
        </authorList>
    </citation>
    <scope>NUCLEOTIDE SEQUENCE [LARGE SCALE GENOMIC DNA]</scope>
    <source>
        <strain evidence="2">cv. 10/8</strain>
        <tissue evidence="1">Leaf</tissue>
    </source>
</reference>
<accession>A0A392MHW2</accession>
<sequence length="66" mass="7105">MPKIGSHSHMLAAVHWCGTPSSCTYCVRKGVVVPTNDGGFGGAHCWGFMSIVADRILRDDLNVLCE</sequence>
<name>A0A392MHW2_9FABA</name>
<feature type="non-terminal residue" evidence="1">
    <location>
        <position position="66"/>
    </location>
</feature>